<sequence length="141" mass="15452">MKILILCTGNSCRSQMAHGFLQSFNPDIAVCSAGTEASGKLNPGAVKAMAEVGIDISHHTSDPVGKYLNDAWDYVITVCGGANEVCPAFTGKVKKRLHIGFDDPSHAVGTPEFIESEFRRVRHEIKEAFRKLYDEEIKAQL</sequence>
<name>A0A1G4G7Y9_9BACT</name>
<protein>
    <submittedName>
        <fullName evidence="3">Protein ArsC</fullName>
        <ecNumber evidence="3">1.20.4.-</ecNumber>
    </submittedName>
</protein>
<accession>A0A1G4G7Y9</accession>
<dbReference type="Gene3D" id="3.40.50.2300">
    <property type="match status" value="1"/>
</dbReference>
<reference evidence="3 4" key="1">
    <citation type="submission" date="2016-08" db="EMBL/GenBank/DDBJ databases">
        <authorList>
            <person name="Seilhamer J.J."/>
        </authorList>
    </citation>
    <scope>NUCLEOTIDE SEQUENCE [LARGE SCALE GENOMIC DNA]</scope>
    <source>
        <strain evidence="3">ING2-E5A</strain>
    </source>
</reference>
<dbReference type="InterPro" id="IPR023485">
    <property type="entry name" value="Ptyr_pPase"/>
</dbReference>
<dbReference type="GO" id="GO:0016491">
    <property type="term" value="F:oxidoreductase activity"/>
    <property type="evidence" value="ECO:0007669"/>
    <property type="project" value="UniProtKB-KW"/>
</dbReference>
<dbReference type="EMBL" id="LT608328">
    <property type="protein sequence ID" value="SCM58388.1"/>
    <property type="molecule type" value="Genomic_DNA"/>
</dbReference>
<organism evidence="3 4">
    <name type="scientific">Petrimonas mucosa</name>
    <dbReference type="NCBI Taxonomy" id="1642646"/>
    <lineage>
        <taxon>Bacteria</taxon>
        <taxon>Pseudomonadati</taxon>
        <taxon>Bacteroidota</taxon>
        <taxon>Bacteroidia</taxon>
        <taxon>Bacteroidales</taxon>
        <taxon>Dysgonomonadaceae</taxon>
        <taxon>Petrimonas</taxon>
    </lineage>
</organism>
<dbReference type="GO" id="GO:0046685">
    <property type="term" value="P:response to arsenic-containing substance"/>
    <property type="evidence" value="ECO:0007669"/>
    <property type="project" value="UniProtKB-KW"/>
</dbReference>
<proteinExistence type="predicted"/>
<dbReference type="AlphaFoldDB" id="A0A1G4G7Y9"/>
<keyword evidence="3" id="KW-0560">Oxidoreductase</keyword>
<evidence type="ECO:0000313" key="3">
    <source>
        <dbReference type="EMBL" id="SCM58388.1"/>
    </source>
</evidence>
<dbReference type="PANTHER" id="PTHR43428">
    <property type="entry name" value="ARSENATE REDUCTASE"/>
    <property type="match status" value="1"/>
</dbReference>
<dbReference type="SUPFAM" id="SSF52788">
    <property type="entry name" value="Phosphotyrosine protein phosphatases I"/>
    <property type="match status" value="1"/>
</dbReference>
<dbReference type="CDD" id="cd16345">
    <property type="entry name" value="LMWP_ArsC"/>
    <property type="match status" value="1"/>
</dbReference>
<feature type="domain" description="Phosphotyrosine protein phosphatase I" evidence="2">
    <location>
        <begin position="1"/>
        <end position="135"/>
    </location>
</feature>
<dbReference type="Proteomes" id="UP000178485">
    <property type="component" value="Chromosome i"/>
</dbReference>
<dbReference type="SMART" id="SM00226">
    <property type="entry name" value="LMWPc"/>
    <property type="match status" value="1"/>
</dbReference>
<evidence type="ECO:0000313" key="4">
    <source>
        <dbReference type="Proteomes" id="UP000178485"/>
    </source>
</evidence>
<dbReference type="InterPro" id="IPR036196">
    <property type="entry name" value="Ptyr_pPase_sf"/>
</dbReference>
<keyword evidence="1" id="KW-0059">Arsenical resistance</keyword>
<evidence type="ECO:0000259" key="2">
    <source>
        <dbReference type="SMART" id="SM00226"/>
    </source>
</evidence>
<dbReference type="KEGG" id="pmuc:ING2E5A_1788"/>
<dbReference type="RefSeq" id="WP_071137052.1">
    <property type="nucleotide sequence ID" value="NZ_JBASDY010000272.1"/>
</dbReference>
<dbReference type="Pfam" id="PF01451">
    <property type="entry name" value="LMWPc"/>
    <property type="match status" value="1"/>
</dbReference>
<dbReference type="EC" id="1.20.4.-" evidence="3"/>
<keyword evidence="4" id="KW-1185">Reference proteome</keyword>
<evidence type="ECO:0000256" key="1">
    <source>
        <dbReference type="ARBA" id="ARBA00022849"/>
    </source>
</evidence>
<dbReference type="STRING" id="1642646.ING2E5A_1788"/>
<dbReference type="PANTHER" id="PTHR43428:SF1">
    <property type="entry name" value="ARSENATE REDUCTASE"/>
    <property type="match status" value="1"/>
</dbReference>
<gene>
    <name evidence="3" type="primary">arsC</name>
    <name evidence="3" type="ORF">ING2E5A_1788</name>
</gene>